<dbReference type="GO" id="GO:0005525">
    <property type="term" value="F:GTP binding"/>
    <property type="evidence" value="ECO:0007669"/>
    <property type="project" value="UniProtKB-KW"/>
</dbReference>
<feature type="binding site" evidence="5">
    <location>
        <begin position="243"/>
        <end position="246"/>
    </location>
    <ligand>
        <name>GTP</name>
        <dbReference type="ChEBI" id="CHEBI:37565"/>
    </ligand>
</feature>
<evidence type="ECO:0000313" key="9">
    <source>
        <dbReference type="EMBL" id="RLE50313.1"/>
    </source>
</evidence>
<feature type="binding site" evidence="5">
    <location>
        <begin position="223"/>
        <end position="227"/>
    </location>
    <ligand>
        <name>GTP</name>
        <dbReference type="ChEBI" id="CHEBI:37565"/>
    </ligand>
</feature>
<dbReference type="InterPro" id="IPR027417">
    <property type="entry name" value="P-loop_NTPase"/>
</dbReference>
<comment type="cofactor">
    <cofactor evidence="6">
        <name>Mg(2+)</name>
        <dbReference type="ChEBI" id="CHEBI:18420"/>
    </cofactor>
</comment>
<dbReference type="EMBL" id="QMQX01000077">
    <property type="protein sequence ID" value="RLE51935.1"/>
    <property type="molecule type" value="Genomic_DNA"/>
</dbReference>
<dbReference type="GO" id="GO:0046872">
    <property type="term" value="F:metal ion binding"/>
    <property type="evidence" value="ECO:0007669"/>
    <property type="project" value="UniProtKB-KW"/>
</dbReference>
<dbReference type="PANTHER" id="PTHR10229">
    <property type="entry name" value="GTP-BINDING PROTEIN HFLX"/>
    <property type="match status" value="1"/>
</dbReference>
<dbReference type="InterPro" id="IPR016496">
    <property type="entry name" value="GTPase_HflX"/>
</dbReference>
<dbReference type="Proteomes" id="UP000272051">
    <property type="component" value="Unassembled WGS sequence"/>
</dbReference>
<dbReference type="Pfam" id="PF01926">
    <property type="entry name" value="MMR_HSR1"/>
    <property type="match status" value="1"/>
</dbReference>
<evidence type="ECO:0000256" key="1">
    <source>
        <dbReference type="ARBA" id="ARBA00022723"/>
    </source>
</evidence>
<feature type="coiled-coil region" evidence="7">
    <location>
        <begin position="158"/>
        <end position="185"/>
    </location>
</feature>
<dbReference type="PROSITE" id="PS51705">
    <property type="entry name" value="G_HFLX"/>
    <property type="match status" value="1"/>
</dbReference>
<dbReference type="Gene3D" id="6.10.250.2860">
    <property type="match status" value="1"/>
</dbReference>
<proteinExistence type="predicted"/>
<dbReference type="Proteomes" id="UP000278475">
    <property type="component" value="Unassembled WGS sequence"/>
</dbReference>
<dbReference type="Pfam" id="PF13167">
    <property type="entry name" value="GTP-bdg_N"/>
    <property type="match status" value="1"/>
</dbReference>
<keyword evidence="1 6" id="KW-0479">Metal-binding</keyword>
<dbReference type="InterPro" id="IPR032305">
    <property type="entry name" value="GTP-bd_M"/>
</dbReference>
<feature type="binding site" evidence="5">
    <location>
        <begin position="198"/>
        <end position="205"/>
    </location>
    <ligand>
        <name>GTP</name>
        <dbReference type="ChEBI" id="CHEBI:37565"/>
    </ligand>
</feature>
<dbReference type="PANTHER" id="PTHR10229:SF8">
    <property type="entry name" value="GTPASE HFLX"/>
    <property type="match status" value="1"/>
</dbReference>
<reference evidence="11 12" key="1">
    <citation type="submission" date="2018-06" db="EMBL/GenBank/DDBJ databases">
        <title>Extensive metabolic versatility and redundancy in microbially diverse, dynamic hydrothermal sediments.</title>
        <authorList>
            <person name="Dombrowski N."/>
            <person name="Teske A."/>
            <person name="Baker B.J."/>
        </authorList>
    </citation>
    <scope>NUCLEOTIDE SEQUENCE [LARGE SCALE GENOMIC DNA]</scope>
    <source>
        <strain evidence="10">B34_G17</strain>
        <strain evidence="9">B66_G16</strain>
    </source>
</reference>
<evidence type="ECO:0000256" key="6">
    <source>
        <dbReference type="PIRSR" id="PIRSR006809-2"/>
    </source>
</evidence>
<dbReference type="Pfam" id="PF16360">
    <property type="entry name" value="GTP-bdg_M"/>
    <property type="match status" value="1"/>
</dbReference>
<protein>
    <submittedName>
        <fullName evidence="9">GTPase HflX</fullName>
    </submittedName>
</protein>
<evidence type="ECO:0000313" key="11">
    <source>
        <dbReference type="Proteomes" id="UP000272051"/>
    </source>
</evidence>
<keyword evidence="3 6" id="KW-0460">Magnesium</keyword>
<evidence type="ECO:0000256" key="4">
    <source>
        <dbReference type="ARBA" id="ARBA00023134"/>
    </source>
</evidence>
<evidence type="ECO:0000259" key="8">
    <source>
        <dbReference type="PROSITE" id="PS51705"/>
    </source>
</evidence>
<organism evidence="9 12">
    <name type="scientific">Thermoproteota archaeon</name>
    <dbReference type="NCBI Taxonomy" id="2056631"/>
    <lineage>
        <taxon>Archaea</taxon>
        <taxon>Thermoproteota</taxon>
    </lineage>
</organism>
<dbReference type="PRINTS" id="PR00326">
    <property type="entry name" value="GTP1OBG"/>
</dbReference>
<feature type="binding site" evidence="5">
    <location>
        <begin position="340"/>
        <end position="342"/>
    </location>
    <ligand>
        <name>GTP</name>
        <dbReference type="ChEBI" id="CHEBI:37565"/>
    </ligand>
</feature>
<dbReference type="AlphaFoldDB" id="A0A497ESI2"/>
<evidence type="ECO:0000256" key="2">
    <source>
        <dbReference type="ARBA" id="ARBA00022741"/>
    </source>
</evidence>
<dbReference type="InterPro" id="IPR042108">
    <property type="entry name" value="GTPase_HflX_N_sf"/>
</dbReference>
<feature type="binding site" evidence="6">
    <location>
        <position position="225"/>
    </location>
    <ligand>
        <name>Mg(2+)</name>
        <dbReference type="ChEBI" id="CHEBI:18420"/>
    </ligand>
</feature>
<dbReference type="InterPro" id="IPR006073">
    <property type="entry name" value="GTP-bd"/>
</dbReference>
<comment type="caution">
    <text evidence="9">The sequence shown here is derived from an EMBL/GenBank/DDBJ whole genome shotgun (WGS) entry which is preliminary data.</text>
</comment>
<keyword evidence="4 5" id="KW-0342">GTP-binding</keyword>
<accession>A0A497ESI2</accession>
<dbReference type="NCBIfam" id="TIGR03156">
    <property type="entry name" value="GTP_HflX"/>
    <property type="match status" value="1"/>
</dbReference>
<dbReference type="SUPFAM" id="SSF52540">
    <property type="entry name" value="P-loop containing nucleoside triphosphate hydrolases"/>
    <property type="match status" value="1"/>
</dbReference>
<evidence type="ECO:0000313" key="10">
    <source>
        <dbReference type="EMBL" id="RLE51935.1"/>
    </source>
</evidence>
<dbReference type="InterPro" id="IPR030394">
    <property type="entry name" value="G_HFLX_dom"/>
</dbReference>
<feature type="binding site" evidence="5">
    <location>
        <begin position="311"/>
        <end position="314"/>
    </location>
    <ligand>
        <name>GTP</name>
        <dbReference type="ChEBI" id="CHEBI:37565"/>
    </ligand>
</feature>
<feature type="domain" description="Hflx-type G" evidence="8">
    <location>
        <begin position="192"/>
        <end position="362"/>
    </location>
</feature>
<dbReference type="EMBL" id="QMQV01000008">
    <property type="protein sequence ID" value="RLE50313.1"/>
    <property type="molecule type" value="Genomic_DNA"/>
</dbReference>
<keyword evidence="7" id="KW-0175">Coiled coil</keyword>
<dbReference type="GO" id="GO:0005737">
    <property type="term" value="C:cytoplasm"/>
    <property type="evidence" value="ECO:0007669"/>
    <property type="project" value="TreeGrafter"/>
</dbReference>
<dbReference type="GO" id="GO:0043022">
    <property type="term" value="F:ribosome binding"/>
    <property type="evidence" value="ECO:0007669"/>
    <property type="project" value="TreeGrafter"/>
</dbReference>
<sequence length="367" mass="41527">MRAILGYVKTDPHDHTVYKAQLADLAGIAKAAGYEPVETIVQFLRKETVNYVFGKGKVEEIKKRIEELNAQAFIVYNTMTSAQKLNLEKALKVKVIDRYELTLEVFDLNASDKLSKMQIELAKLIKSYPYEKLKAAIRYIRDRPGPKGLGEYAYHSVIGQIRRRIKQLEEELEKARQVRLAQLQKRKELGIPIIALAGYYGAGKTSIFNALTRLNRPVLGRPFTTLSSKYHAVNKESPFLIVDTIGFAMGLDPEVIHAFRLTLDDIRFSDAVILVIDISDEEHVMRLRTKTCMDILKELGVNKNRVVVAANKVDLVKQGLEEKINSLKHMVAGCEVVLTSALERKNIWDLAKAAVEKALEVKLAKFF</sequence>
<dbReference type="PIRSF" id="PIRSF006809">
    <property type="entry name" value="GTP-binding_hflX_prd"/>
    <property type="match status" value="1"/>
</dbReference>
<evidence type="ECO:0000256" key="7">
    <source>
        <dbReference type="SAM" id="Coils"/>
    </source>
</evidence>
<name>A0A497ESI2_9CREN</name>
<dbReference type="Gene3D" id="3.40.50.300">
    <property type="entry name" value="P-loop containing nucleotide triphosphate hydrolases"/>
    <property type="match status" value="1"/>
</dbReference>
<dbReference type="InterPro" id="IPR025121">
    <property type="entry name" value="GTPase_HflX_N"/>
</dbReference>
<feature type="binding site" evidence="6">
    <location>
        <position position="205"/>
    </location>
    <ligand>
        <name>Mg(2+)</name>
        <dbReference type="ChEBI" id="CHEBI:18420"/>
    </ligand>
</feature>
<evidence type="ECO:0000313" key="12">
    <source>
        <dbReference type="Proteomes" id="UP000278475"/>
    </source>
</evidence>
<dbReference type="Gene3D" id="3.40.50.11060">
    <property type="entry name" value="GTPase HflX, N-terminal domain"/>
    <property type="match status" value="1"/>
</dbReference>
<gene>
    <name evidence="9" type="primary">hflX</name>
    <name evidence="9" type="ORF">DRJ31_01675</name>
    <name evidence="10" type="ORF">DRJ33_04870</name>
</gene>
<keyword evidence="2 5" id="KW-0547">Nucleotide-binding</keyword>
<evidence type="ECO:0000256" key="3">
    <source>
        <dbReference type="ARBA" id="ARBA00022842"/>
    </source>
</evidence>
<evidence type="ECO:0000256" key="5">
    <source>
        <dbReference type="PIRSR" id="PIRSR006809-1"/>
    </source>
</evidence>